<dbReference type="EMBL" id="SDPM01000007">
    <property type="protein sequence ID" value="RXZ85826.1"/>
    <property type="molecule type" value="Genomic_DNA"/>
</dbReference>
<feature type="transmembrane region" description="Helical" evidence="1">
    <location>
        <begin position="180"/>
        <end position="203"/>
    </location>
</feature>
<feature type="transmembrane region" description="Helical" evidence="1">
    <location>
        <begin position="12"/>
        <end position="31"/>
    </location>
</feature>
<name>A0A4V1R240_9MICO</name>
<comment type="caution">
    <text evidence="3">The sequence shown here is derived from an EMBL/GenBank/DDBJ whole genome shotgun (WGS) entry which is preliminary data.</text>
</comment>
<keyword evidence="4" id="KW-1185">Reference proteome</keyword>
<feature type="transmembrane region" description="Helical" evidence="1">
    <location>
        <begin position="401"/>
        <end position="420"/>
    </location>
</feature>
<gene>
    <name evidence="3" type="ORF">ESP50_13620</name>
    <name evidence="2" type="ORF">ESP50_17125</name>
</gene>
<dbReference type="Proteomes" id="UP000292686">
    <property type="component" value="Unassembled WGS sequence"/>
</dbReference>
<feature type="transmembrane region" description="Helical" evidence="1">
    <location>
        <begin position="113"/>
        <end position="140"/>
    </location>
</feature>
<dbReference type="AlphaFoldDB" id="A0A4V1R240"/>
<feature type="transmembrane region" description="Helical" evidence="1">
    <location>
        <begin position="281"/>
        <end position="299"/>
    </location>
</feature>
<dbReference type="PANTHER" id="PTHR30354:SF25">
    <property type="entry name" value="INNER MEMBRANE PERMEASE YGBN"/>
    <property type="match status" value="1"/>
</dbReference>
<keyword evidence="1" id="KW-0472">Membrane</keyword>
<dbReference type="EMBL" id="SDPM01000013">
    <property type="protein sequence ID" value="RXZ85093.1"/>
    <property type="molecule type" value="Genomic_DNA"/>
</dbReference>
<dbReference type="Pfam" id="PF02447">
    <property type="entry name" value="GntP_permease"/>
    <property type="match status" value="1"/>
</dbReference>
<evidence type="ECO:0000313" key="2">
    <source>
        <dbReference type="EMBL" id="RXZ85093.1"/>
    </source>
</evidence>
<dbReference type="GO" id="GO:0015128">
    <property type="term" value="F:gluconate transmembrane transporter activity"/>
    <property type="evidence" value="ECO:0007669"/>
    <property type="project" value="InterPro"/>
</dbReference>
<evidence type="ECO:0000313" key="4">
    <source>
        <dbReference type="Proteomes" id="UP000292686"/>
    </source>
</evidence>
<dbReference type="PANTHER" id="PTHR30354">
    <property type="entry name" value="GNT FAMILY GLUCONATE TRANSPORTER"/>
    <property type="match status" value="1"/>
</dbReference>
<feature type="transmembrane region" description="Helical" evidence="1">
    <location>
        <begin position="440"/>
        <end position="465"/>
    </location>
</feature>
<evidence type="ECO:0000313" key="3">
    <source>
        <dbReference type="EMBL" id="RXZ85826.1"/>
    </source>
</evidence>
<organism evidence="3 4">
    <name type="scientific">Agromyces atrinae</name>
    <dbReference type="NCBI Taxonomy" id="592376"/>
    <lineage>
        <taxon>Bacteria</taxon>
        <taxon>Bacillati</taxon>
        <taxon>Actinomycetota</taxon>
        <taxon>Actinomycetes</taxon>
        <taxon>Micrococcales</taxon>
        <taxon>Microbacteriaceae</taxon>
        <taxon>Agromyces</taxon>
    </lineage>
</organism>
<sequence length="468" mass="48321">MMTDLDLNWTLGTPGLLGIAVAAIGALLLMIMKFRIHAFLALIIVSVLTAVATGIPAGGLVGVLLGGFGSTLASVALLVGLGAMLGRMLEVSGGAQVMTDALISKFGEKRAPLALSIASLAFGFPIFFDAGLVVMLPIIFTVARRLGGSLLLYAFPAAAAFSVMHIFVPPHPGPVAASGLLGADIGLVLVFGLVIAIPTWYLAGYLFGRFLGRRFDLPVPTILDAKEGSAETEFRSAPKLGTIVFLLLLPLVLIFLNTGLNTAATAGLVSLDDTWVQILRLLGETPIALLITVLFAMWLLGWRQKKKPSLVETVVDSALGPVCSIILITGAGGMFGGVLRASGIGNAIADSLDAIGLPVIVAGFVIAAVVRLAQGSATVALTTAAALVQPVVLGNPDYNPAQVAAIVLSLAAGSVFAGHVNDSGFWLVSRFFGMDTKTTLKTWTVGQALISVIGFAFALAIFAVVSTF</sequence>
<reference evidence="3 4" key="1">
    <citation type="submission" date="2019-01" db="EMBL/GenBank/DDBJ databases">
        <title>Agromyces.</title>
        <authorList>
            <person name="Li J."/>
        </authorList>
    </citation>
    <scope>NUCLEOTIDE SEQUENCE [LARGE SCALE GENOMIC DNA]</scope>
    <source>
        <strain evidence="3 4">DSM 23870</strain>
    </source>
</reference>
<proteinExistence type="predicted"/>
<feature type="transmembrane region" description="Helical" evidence="1">
    <location>
        <begin position="63"/>
        <end position="85"/>
    </location>
</feature>
<keyword evidence="1" id="KW-0812">Transmembrane</keyword>
<evidence type="ECO:0000256" key="1">
    <source>
        <dbReference type="SAM" id="Phobius"/>
    </source>
</evidence>
<keyword evidence="1" id="KW-1133">Transmembrane helix</keyword>
<dbReference type="GO" id="GO:0005886">
    <property type="term" value="C:plasma membrane"/>
    <property type="evidence" value="ECO:0007669"/>
    <property type="project" value="TreeGrafter"/>
</dbReference>
<dbReference type="NCBIfam" id="TIGR00791">
    <property type="entry name" value="gntP"/>
    <property type="match status" value="1"/>
</dbReference>
<feature type="transmembrane region" description="Helical" evidence="1">
    <location>
        <begin position="319"/>
        <end position="339"/>
    </location>
</feature>
<protein>
    <submittedName>
        <fullName evidence="3">GntP family permease</fullName>
    </submittedName>
</protein>
<feature type="transmembrane region" description="Helical" evidence="1">
    <location>
        <begin position="351"/>
        <end position="370"/>
    </location>
</feature>
<accession>A0A4V1R240</accession>
<dbReference type="OrthoDB" id="4325159at2"/>
<dbReference type="InterPro" id="IPR003474">
    <property type="entry name" value="Glcn_transporter"/>
</dbReference>
<dbReference type="PIRSF" id="PIRSF002746">
    <property type="entry name" value="Gluconate_transporter"/>
    <property type="match status" value="1"/>
</dbReference>
<feature type="transmembrane region" description="Helical" evidence="1">
    <location>
        <begin position="38"/>
        <end position="57"/>
    </location>
</feature>
<feature type="transmembrane region" description="Helical" evidence="1">
    <location>
        <begin position="243"/>
        <end position="269"/>
    </location>
</feature>
<feature type="transmembrane region" description="Helical" evidence="1">
    <location>
        <begin position="146"/>
        <end position="168"/>
    </location>
</feature>